<name>A0ABU0EBX5_9CELL</name>
<evidence type="ECO:0000256" key="1">
    <source>
        <dbReference type="ARBA" id="ARBA00004651"/>
    </source>
</evidence>
<comment type="caution">
    <text evidence="8">The sequence shown here is derived from an EMBL/GenBank/DDBJ whole genome shotgun (WGS) entry which is preliminary data.</text>
</comment>
<feature type="transmembrane region" description="Helical" evidence="6">
    <location>
        <begin position="108"/>
        <end position="127"/>
    </location>
</feature>
<accession>A0ABU0EBX5</accession>
<dbReference type="PANTHER" id="PTHR23528">
    <property type="match status" value="1"/>
</dbReference>
<evidence type="ECO:0000256" key="6">
    <source>
        <dbReference type="SAM" id="Phobius"/>
    </source>
</evidence>
<feature type="transmembrane region" description="Helical" evidence="6">
    <location>
        <begin position="283"/>
        <end position="304"/>
    </location>
</feature>
<keyword evidence="2 6" id="KW-0812">Transmembrane</keyword>
<evidence type="ECO:0000313" key="9">
    <source>
        <dbReference type="Proteomes" id="UP001239626"/>
    </source>
</evidence>
<feature type="transmembrane region" description="Helical" evidence="6">
    <location>
        <begin position="195"/>
        <end position="213"/>
    </location>
</feature>
<dbReference type="Gene3D" id="1.20.1250.20">
    <property type="entry name" value="MFS general substrate transporter like domains"/>
    <property type="match status" value="2"/>
</dbReference>
<evidence type="ECO:0000313" key="8">
    <source>
        <dbReference type="EMBL" id="MDQ0372337.1"/>
    </source>
</evidence>
<feature type="transmembrane region" description="Helical" evidence="6">
    <location>
        <begin position="345"/>
        <end position="366"/>
    </location>
</feature>
<dbReference type="RefSeq" id="WP_307489760.1">
    <property type="nucleotide sequence ID" value="NZ_JAUSVB010000001.1"/>
</dbReference>
<feature type="transmembrane region" description="Helical" evidence="6">
    <location>
        <begin position="378"/>
        <end position="400"/>
    </location>
</feature>
<dbReference type="InterPro" id="IPR036259">
    <property type="entry name" value="MFS_trans_sf"/>
</dbReference>
<organism evidence="8 9">
    <name type="scientific">Cellulomonas humilata</name>
    <dbReference type="NCBI Taxonomy" id="144055"/>
    <lineage>
        <taxon>Bacteria</taxon>
        <taxon>Bacillati</taxon>
        <taxon>Actinomycetota</taxon>
        <taxon>Actinomycetes</taxon>
        <taxon>Micrococcales</taxon>
        <taxon>Cellulomonadaceae</taxon>
        <taxon>Cellulomonas</taxon>
    </lineage>
</organism>
<evidence type="ECO:0000256" key="5">
    <source>
        <dbReference type="SAM" id="MobiDB-lite"/>
    </source>
</evidence>
<dbReference type="PROSITE" id="PS50850">
    <property type="entry name" value="MFS"/>
    <property type="match status" value="1"/>
</dbReference>
<keyword evidence="4 6" id="KW-0472">Membrane</keyword>
<feature type="transmembrane region" description="Helical" evidence="6">
    <location>
        <begin position="316"/>
        <end position="339"/>
    </location>
</feature>
<dbReference type="InterPro" id="IPR011701">
    <property type="entry name" value="MFS"/>
</dbReference>
<dbReference type="EMBL" id="JAUSVB010000001">
    <property type="protein sequence ID" value="MDQ0372337.1"/>
    <property type="molecule type" value="Genomic_DNA"/>
</dbReference>
<gene>
    <name evidence="8" type="ORF">J2X26_000634</name>
</gene>
<evidence type="ECO:0000259" key="7">
    <source>
        <dbReference type="PROSITE" id="PS50850"/>
    </source>
</evidence>
<comment type="subcellular location">
    <subcellularLocation>
        <location evidence="1">Cell membrane</location>
        <topology evidence="1">Multi-pass membrane protein</topology>
    </subcellularLocation>
</comment>
<feature type="domain" description="Major facilitator superfamily (MFS) profile" evidence="7">
    <location>
        <begin position="36"/>
        <end position="434"/>
    </location>
</feature>
<feature type="transmembrane region" description="Helical" evidence="6">
    <location>
        <begin position="249"/>
        <end position="271"/>
    </location>
</feature>
<evidence type="ECO:0000256" key="3">
    <source>
        <dbReference type="ARBA" id="ARBA00022989"/>
    </source>
</evidence>
<keyword evidence="3 6" id="KW-1133">Transmembrane helix</keyword>
<feature type="transmembrane region" description="Helical" evidence="6">
    <location>
        <begin position="166"/>
        <end position="189"/>
    </location>
</feature>
<dbReference type="PANTHER" id="PTHR23528:SF1">
    <property type="entry name" value="MAJOR FACILITATOR SUPERFAMILY (MFS) PROFILE DOMAIN-CONTAINING PROTEIN"/>
    <property type="match status" value="1"/>
</dbReference>
<dbReference type="Proteomes" id="UP001239626">
    <property type="component" value="Unassembled WGS sequence"/>
</dbReference>
<protein>
    <submittedName>
        <fullName evidence="8">MFS family permease</fullName>
    </submittedName>
</protein>
<feature type="transmembrane region" description="Helical" evidence="6">
    <location>
        <begin position="412"/>
        <end position="430"/>
    </location>
</feature>
<dbReference type="SUPFAM" id="SSF103473">
    <property type="entry name" value="MFS general substrate transporter"/>
    <property type="match status" value="1"/>
</dbReference>
<feature type="transmembrane region" description="Helical" evidence="6">
    <location>
        <begin position="70"/>
        <end position="87"/>
    </location>
</feature>
<reference evidence="8 9" key="1">
    <citation type="submission" date="2023-07" db="EMBL/GenBank/DDBJ databases">
        <title>Sorghum-associated microbial communities from plants grown in Nebraska, USA.</title>
        <authorList>
            <person name="Schachtman D."/>
        </authorList>
    </citation>
    <scope>NUCLEOTIDE SEQUENCE [LARGE SCALE GENOMIC DNA]</scope>
    <source>
        <strain evidence="8 9">BE332</strain>
    </source>
</reference>
<feature type="region of interest" description="Disordered" evidence="5">
    <location>
        <begin position="1"/>
        <end position="26"/>
    </location>
</feature>
<feature type="transmembrane region" description="Helical" evidence="6">
    <location>
        <begin position="133"/>
        <end position="154"/>
    </location>
</feature>
<feature type="compositionally biased region" description="Low complexity" evidence="5">
    <location>
        <begin position="8"/>
        <end position="20"/>
    </location>
</feature>
<proteinExistence type="predicted"/>
<evidence type="ECO:0000256" key="2">
    <source>
        <dbReference type="ARBA" id="ARBA00022692"/>
    </source>
</evidence>
<sequence>MALSQPTAPLTGAAQAVPAATTPPPAGREPRSYLPFLGFANLGVYMALLTPVMVSMAFKIDHLVGAEAAPAQLGMVMGVGALFALICNPLAGRLSDRTTSRLGMRRPWIMGGAIVGAAALAVVGTAQSVALVLVGWCVAQAAFNAVLAAANATIPDQVPVERRGKVSGLVGMATPLAILLGSVIVNQISADGARFVVPAALGLIFSLLFAAVLRDRRLEQAPAQRFTVGQFFGSFVFDPRKHPDFGWTWLTKFMVMFGYAGIATFLPYYLVGKFDLSEQEATGVILTATFASVVGMVISSPVGGILSDRFGKRRPFVAAAGAIMAVGLVVLAFAPSIALVVVGQAIIGLGAGAFFSVDIALATQVLPSKDDTAKDLGVLNIANALPQSLAPAMAPAILAVGANLPMGQYPTWYLFGAVVALAGAVLVYRIKGVR</sequence>
<dbReference type="InterPro" id="IPR020846">
    <property type="entry name" value="MFS_dom"/>
</dbReference>
<feature type="transmembrane region" description="Helical" evidence="6">
    <location>
        <begin position="36"/>
        <end position="58"/>
    </location>
</feature>
<evidence type="ECO:0000256" key="4">
    <source>
        <dbReference type="ARBA" id="ARBA00023136"/>
    </source>
</evidence>
<keyword evidence="9" id="KW-1185">Reference proteome</keyword>
<dbReference type="Pfam" id="PF07690">
    <property type="entry name" value="MFS_1"/>
    <property type="match status" value="1"/>
</dbReference>